<dbReference type="EMBL" id="CYSA01000027">
    <property type="protein sequence ID" value="CUH68083.1"/>
    <property type="molecule type" value="Genomic_DNA"/>
</dbReference>
<evidence type="ECO:0000313" key="4">
    <source>
        <dbReference type="Proteomes" id="UP000051587"/>
    </source>
</evidence>
<evidence type="ECO:0000259" key="2">
    <source>
        <dbReference type="Pfam" id="PF07883"/>
    </source>
</evidence>
<dbReference type="Proteomes" id="UP000051587">
    <property type="component" value="Unassembled WGS sequence"/>
</dbReference>
<feature type="domain" description="Cupin type-2" evidence="2">
    <location>
        <begin position="43"/>
        <end position="109"/>
    </location>
</feature>
<dbReference type="STRING" id="53501.SAMN04488043_104251"/>
<evidence type="ECO:0000256" key="1">
    <source>
        <dbReference type="ARBA" id="ARBA00022723"/>
    </source>
</evidence>
<dbReference type="GO" id="GO:0046872">
    <property type="term" value="F:metal ion binding"/>
    <property type="evidence" value="ECO:0007669"/>
    <property type="project" value="UniProtKB-KW"/>
</dbReference>
<sequence>MTDGKIVRYEEIVPFARGDLVETRLMVGRGTDPSAPFTTGTTVFPAGSAAPLHSHNCAEQVTILSGTAEAMVGGEVVQLGPLDTSFVPADVPHYFRNTGAGQLTILWIYGARDVTRTFVETGETVAHMSPRDQV</sequence>
<dbReference type="RefSeq" id="WP_058264062.1">
    <property type="nucleotide sequence ID" value="NZ_CP051181.1"/>
</dbReference>
<dbReference type="OrthoDB" id="9814751at2"/>
<reference evidence="3 4" key="1">
    <citation type="submission" date="2015-09" db="EMBL/GenBank/DDBJ databases">
        <authorList>
            <consortium name="Swine Surveillance"/>
        </authorList>
    </citation>
    <scope>NUCLEOTIDE SEQUENCE [LARGE SCALE GENOMIC DNA]</scope>
    <source>
        <strain evidence="3 4">CECT 4357</strain>
    </source>
</reference>
<organism evidence="3 4">
    <name type="scientific">Thalassovita gelatinovora</name>
    <name type="common">Thalassobius gelatinovorus</name>
    <dbReference type="NCBI Taxonomy" id="53501"/>
    <lineage>
        <taxon>Bacteria</taxon>
        <taxon>Pseudomonadati</taxon>
        <taxon>Pseudomonadota</taxon>
        <taxon>Alphaproteobacteria</taxon>
        <taxon>Rhodobacterales</taxon>
        <taxon>Roseobacteraceae</taxon>
        <taxon>Thalassovita</taxon>
    </lineage>
</organism>
<keyword evidence="1" id="KW-0479">Metal-binding</keyword>
<keyword evidence="4" id="KW-1185">Reference proteome</keyword>
<evidence type="ECO:0000313" key="3">
    <source>
        <dbReference type="EMBL" id="CUH68083.1"/>
    </source>
</evidence>
<dbReference type="Pfam" id="PF07883">
    <property type="entry name" value="Cupin_2"/>
    <property type="match status" value="1"/>
</dbReference>
<dbReference type="AlphaFoldDB" id="A0A0P1G576"/>
<gene>
    <name evidence="3" type="ORF">TG4357_03380</name>
</gene>
<dbReference type="PANTHER" id="PTHR35848">
    <property type="entry name" value="OXALATE-BINDING PROTEIN"/>
    <property type="match status" value="1"/>
</dbReference>
<name>A0A0P1G576_THAGE</name>
<dbReference type="PANTHER" id="PTHR35848:SF6">
    <property type="entry name" value="CUPIN TYPE-2 DOMAIN-CONTAINING PROTEIN"/>
    <property type="match status" value="1"/>
</dbReference>
<protein>
    <recommendedName>
        <fullName evidence="2">Cupin type-2 domain-containing protein</fullName>
    </recommendedName>
</protein>
<dbReference type="InterPro" id="IPR051610">
    <property type="entry name" value="GPI/OXD"/>
</dbReference>
<dbReference type="Gene3D" id="2.60.120.10">
    <property type="entry name" value="Jelly Rolls"/>
    <property type="match status" value="1"/>
</dbReference>
<dbReference type="SUPFAM" id="SSF51182">
    <property type="entry name" value="RmlC-like cupins"/>
    <property type="match status" value="1"/>
</dbReference>
<dbReference type="InterPro" id="IPR014710">
    <property type="entry name" value="RmlC-like_jellyroll"/>
</dbReference>
<dbReference type="InterPro" id="IPR013096">
    <property type="entry name" value="Cupin_2"/>
</dbReference>
<accession>A0A0P1G576</accession>
<dbReference type="InterPro" id="IPR011051">
    <property type="entry name" value="RmlC_Cupin_sf"/>
</dbReference>
<proteinExistence type="predicted"/>